<feature type="compositionally biased region" description="Low complexity" evidence="1">
    <location>
        <begin position="225"/>
        <end position="265"/>
    </location>
</feature>
<feature type="compositionally biased region" description="Basic and acidic residues" evidence="1">
    <location>
        <begin position="367"/>
        <end position="378"/>
    </location>
</feature>
<feature type="chain" id="PRO_5043758699" evidence="2">
    <location>
        <begin position="19"/>
        <end position="807"/>
    </location>
</feature>
<protein>
    <submittedName>
        <fullName evidence="3">Uncharacterized protein</fullName>
    </submittedName>
</protein>
<evidence type="ECO:0000256" key="2">
    <source>
        <dbReference type="SAM" id="SignalP"/>
    </source>
</evidence>
<feature type="region of interest" description="Disordered" evidence="1">
    <location>
        <begin position="598"/>
        <end position="635"/>
    </location>
</feature>
<feature type="compositionally biased region" description="Low complexity" evidence="1">
    <location>
        <begin position="71"/>
        <end position="99"/>
    </location>
</feature>
<feature type="compositionally biased region" description="Basic and acidic residues" evidence="1">
    <location>
        <begin position="407"/>
        <end position="421"/>
    </location>
</feature>
<proteinExistence type="predicted"/>
<sequence>MKHKSILLLCLLVGPALARPNMEPIYYRANSNPLEVTEELIPTTNALPLVASGGDSDHQTSTGASSGNNNPATQATPTVAPGTTTSPVSTSTTTPAPSTLAQDHISSPLFRRPENLLKTKIGTSGYVVSTSTKILTSAGLHSSKATAGEAKANDQIVTYDNFASHAGVAEPMSDEEYHKELSKANDRVRIRLQPTTTTPKEGLSTWVLLSESNSPTSTESKKEIVTTTRPTTTTTTPTRRMVTTTARKPSTTARRRTTTSTRATTVSEEKKEKVNKFMTRIKVTDGPKPKLEDSSVKPEIIIKKTKKPFTPTSAKTTTKTTTTAAPTTTTTELTVTESPLGPTTAYDQNSDDNAVETSTFLILEPKDAQFDLPEDRSPAKVAKKKVTRKPSTPAPVTKKKPATKKKKPEEKEALRPSEKKPPVKSKPISTQIMNYLSREVVPTVGVGLVGLVITAGLASYFLGTPLTAALRRSDETNRKDDMYYSNYEDYATSDGQNEEEVFGKLIAGMPERSYYRNTLRRRVSQPARTGHQYGNYHVQSYSVNKYPHISYRNQPRPAYPGTPEMYTNYNRQVQAKSHNEFYYNTPPSFYTKSSSPVYVAPESTTHPTTTTSTTYAPLTSSSPASDEMSDSEQDHELLPNPAAYTAEHSPEHHAQYVVGSVYHQDNSMIDIITSAPVPEHGPRRKRDITSAENELDNEIDNEISGSGDKKSDATTTSTSAPTTVTTAAVGIDTFDPTTEGEKGEPGSVPANERPISWPELIRNTVEMKLVVGINLLQDVTSMFQRYLSGVQHRVEEHFNHTASVVQQ</sequence>
<dbReference type="OrthoDB" id="6623421at2759"/>
<accession>A0A6I8TCQ1</accession>
<feature type="signal peptide" evidence="2">
    <location>
        <begin position="1"/>
        <end position="18"/>
    </location>
</feature>
<evidence type="ECO:0000313" key="4">
    <source>
        <dbReference type="Proteomes" id="UP000008820"/>
    </source>
</evidence>
<organism evidence="3 4">
    <name type="scientific">Aedes aegypti</name>
    <name type="common">Yellowfever mosquito</name>
    <name type="synonym">Culex aegypti</name>
    <dbReference type="NCBI Taxonomy" id="7159"/>
    <lineage>
        <taxon>Eukaryota</taxon>
        <taxon>Metazoa</taxon>
        <taxon>Ecdysozoa</taxon>
        <taxon>Arthropoda</taxon>
        <taxon>Hexapoda</taxon>
        <taxon>Insecta</taxon>
        <taxon>Pterygota</taxon>
        <taxon>Neoptera</taxon>
        <taxon>Endopterygota</taxon>
        <taxon>Diptera</taxon>
        <taxon>Nematocera</taxon>
        <taxon>Culicoidea</taxon>
        <taxon>Culicidae</taxon>
        <taxon>Culicinae</taxon>
        <taxon>Aedini</taxon>
        <taxon>Aedes</taxon>
        <taxon>Stegomyia</taxon>
    </lineage>
</organism>
<keyword evidence="2" id="KW-0732">Signal</keyword>
<dbReference type="Proteomes" id="UP000008820">
    <property type="component" value="Chromosome 3"/>
</dbReference>
<reference evidence="3 4" key="1">
    <citation type="submission" date="2017-06" db="EMBL/GenBank/DDBJ databases">
        <title>Aedes aegypti genome working group (AGWG) sequencing and assembly.</title>
        <authorList>
            <consortium name="Aedes aegypti Genome Working Group (AGWG)"/>
            <person name="Matthews B.J."/>
        </authorList>
    </citation>
    <scope>NUCLEOTIDE SEQUENCE [LARGE SCALE GENOMIC DNA]</scope>
    <source>
        <strain evidence="3 4">LVP_AGWG</strain>
    </source>
</reference>
<feature type="compositionally biased region" description="Basic residues" evidence="1">
    <location>
        <begin position="397"/>
        <end position="406"/>
    </location>
</feature>
<feature type="region of interest" description="Disordered" evidence="1">
    <location>
        <begin position="310"/>
        <end position="351"/>
    </location>
</feature>
<feature type="region of interest" description="Disordered" evidence="1">
    <location>
        <begin position="211"/>
        <end position="272"/>
    </location>
</feature>
<dbReference type="EnsemblMetazoa" id="AAEL006319-RB">
    <property type="protein sequence ID" value="AAEL006319-PB"/>
    <property type="gene ID" value="AAEL006319"/>
</dbReference>
<evidence type="ECO:0000313" key="3">
    <source>
        <dbReference type="EnsemblMetazoa" id="AAEL006319-PB"/>
    </source>
</evidence>
<feature type="region of interest" description="Disordered" evidence="1">
    <location>
        <begin position="673"/>
        <end position="753"/>
    </location>
</feature>
<feature type="region of interest" description="Disordered" evidence="1">
    <location>
        <begin position="47"/>
        <end position="107"/>
    </location>
</feature>
<feature type="compositionally biased region" description="Low complexity" evidence="1">
    <location>
        <begin position="600"/>
        <end position="626"/>
    </location>
</feature>
<name>A0A6I8TCQ1_AEDAE</name>
<feature type="compositionally biased region" description="Low complexity" evidence="1">
    <location>
        <begin position="310"/>
        <end position="331"/>
    </location>
</feature>
<dbReference type="AlphaFoldDB" id="A0A6I8TCQ1"/>
<evidence type="ECO:0000256" key="1">
    <source>
        <dbReference type="SAM" id="MobiDB-lite"/>
    </source>
</evidence>
<gene>
    <name evidence="3" type="primary">5567863</name>
</gene>
<feature type="compositionally biased region" description="Polar residues" evidence="1">
    <location>
        <begin position="59"/>
        <end position="70"/>
    </location>
</feature>
<reference evidence="3" key="2">
    <citation type="submission" date="2020-05" db="UniProtKB">
        <authorList>
            <consortium name="EnsemblMetazoa"/>
        </authorList>
    </citation>
    <scope>IDENTIFICATION</scope>
    <source>
        <strain evidence="3">LVP_AGWG</strain>
    </source>
</reference>
<feature type="compositionally biased region" description="Low complexity" evidence="1">
    <location>
        <begin position="713"/>
        <end position="729"/>
    </location>
</feature>
<keyword evidence="4" id="KW-1185">Reference proteome</keyword>
<dbReference type="InParanoid" id="A0A6I8TCQ1"/>
<feature type="region of interest" description="Disordered" evidence="1">
    <location>
        <begin position="367"/>
        <end position="427"/>
    </location>
</feature>